<evidence type="ECO:0008006" key="4">
    <source>
        <dbReference type="Google" id="ProtNLM"/>
    </source>
</evidence>
<protein>
    <recommendedName>
        <fullName evidence="4">Phlebovirus glycoprotein G2 fusion domain-containing protein</fullName>
    </recommendedName>
</protein>
<keyword evidence="1" id="KW-0472">Membrane</keyword>
<sequence length="142" mass="15971">MFVLSSSSLALPAQFDHSSKQQICCIAGGVELVSPQRLPYQICAEDFCKTVEKPSINDTIRFPPQIILHEHVVQWKFEENGSVRTIETIRSPAPFCDNIDCTMCAAVVFNPECWPVGAIMITAIIIYFVLTGCYVFLYIFRS</sequence>
<accession>A0ABR1EQV9</accession>
<feature type="transmembrane region" description="Helical" evidence="1">
    <location>
        <begin position="114"/>
        <end position="140"/>
    </location>
</feature>
<dbReference type="EMBL" id="JAVFWL010000006">
    <property type="protein sequence ID" value="KAK6764835.1"/>
    <property type="molecule type" value="Genomic_DNA"/>
</dbReference>
<reference evidence="2 3" key="1">
    <citation type="submission" date="2023-08" db="EMBL/GenBank/DDBJ databases">
        <title>A Necator americanus chromosomal reference genome.</title>
        <authorList>
            <person name="Ilik V."/>
            <person name="Petrzelkova K.J."/>
            <person name="Pardy F."/>
            <person name="Fuh T."/>
            <person name="Niatou-Singa F.S."/>
            <person name="Gouil Q."/>
            <person name="Baker L."/>
            <person name="Ritchie M.E."/>
            <person name="Jex A.R."/>
            <person name="Gazzola D."/>
            <person name="Li H."/>
            <person name="Toshio Fujiwara R."/>
            <person name="Zhan B."/>
            <person name="Aroian R.V."/>
            <person name="Pafco B."/>
            <person name="Schwarz E.M."/>
        </authorList>
    </citation>
    <scope>NUCLEOTIDE SEQUENCE [LARGE SCALE GENOMIC DNA]</scope>
    <source>
        <strain evidence="2 3">Aroian</strain>
        <tissue evidence="2">Whole animal</tissue>
    </source>
</reference>
<comment type="caution">
    <text evidence="2">The sequence shown here is derived from an EMBL/GenBank/DDBJ whole genome shotgun (WGS) entry which is preliminary data.</text>
</comment>
<proteinExistence type="predicted"/>
<keyword evidence="1" id="KW-1133">Transmembrane helix</keyword>
<evidence type="ECO:0000313" key="2">
    <source>
        <dbReference type="EMBL" id="KAK6764835.1"/>
    </source>
</evidence>
<dbReference type="Proteomes" id="UP001303046">
    <property type="component" value="Unassembled WGS sequence"/>
</dbReference>
<evidence type="ECO:0000313" key="3">
    <source>
        <dbReference type="Proteomes" id="UP001303046"/>
    </source>
</evidence>
<keyword evidence="3" id="KW-1185">Reference proteome</keyword>
<organism evidence="2 3">
    <name type="scientific">Necator americanus</name>
    <name type="common">Human hookworm</name>
    <dbReference type="NCBI Taxonomy" id="51031"/>
    <lineage>
        <taxon>Eukaryota</taxon>
        <taxon>Metazoa</taxon>
        <taxon>Ecdysozoa</taxon>
        <taxon>Nematoda</taxon>
        <taxon>Chromadorea</taxon>
        <taxon>Rhabditida</taxon>
        <taxon>Rhabditina</taxon>
        <taxon>Rhabditomorpha</taxon>
        <taxon>Strongyloidea</taxon>
        <taxon>Ancylostomatidae</taxon>
        <taxon>Bunostominae</taxon>
        <taxon>Necator</taxon>
    </lineage>
</organism>
<keyword evidence="1" id="KW-0812">Transmembrane</keyword>
<name>A0ABR1EQV9_NECAM</name>
<gene>
    <name evidence="2" type="primary">Necator_chrX.g25128</name>
    <name evidence="2" type="ORF">RB195_024962</name>
</gene>
<evidence type="ECO:0000256" key="1">
    <source>
        <dbReference type="SAM" id="Phobius"/>
    </source>
</evidence>